<keyword evidence="3" id="KW-0804">Transcription</keyword>
<dbReference type="InterPro" id="IPR036271">
    <property type="entry name" value="Tet_transcr_reg_TetR-rel_C_sf"/>
</dbReference>
<protein>
    <recommendedName>
        <fullName evidence="5">HTH tetR-type domain-containing protein</fullName>
    </recommendedName>
</protein>
<dbReference type="PROSITE" id="PS50977">
    <property type="entry name" value="HTH_TETR_2"/>
    <property type="match status" value="1"/>
</dbReference>
<evidence type="ECO:0000259" key="5">
    <source>
        <dbReference type="PROSITE" id="PS50977"/>
    </source>
</evidence>
<sequence>MARTVDPNRVAERRRAITLAAAEQFATHGYERTTATQIARAAGLSSGSVFYYFKDKAAVFRSIFELSIPLHTAVIARHIDRTDCLAAILDIVDALAAEALDPAAPGLMVELLRRLGQDAELTKVVVEDARLSAEALGALVERGIHTGQIDPGFEPMETARWILAVIDGAFLNADNKHPRDPRPLVRATVSRLLRPIETEQS</sequence>
<dbReference type="PANTHER" id="PTHR30055:SF234">
    <property type="entry name" value="HTH-TYPE TRANSCRIPTIONAL REGULATOR BETI"/>
    <property type="match status" value="1"/>
</dbReference>
<gene>
    <name evidence="6" type="ORF">NN4_81580</name>
</gene>
<feature type="DNA-binding region" description="H-T-H motif" evidence="4">
    <location>
        <begin position="34"/>
        <end position="53"/>
    </location>
</feature>
<dbReference type="InterPro" id="IPR050109">
    <property type="entry name" value="HTH-type_TetR-like_transc_reg"/>
</dbReference>
<dbReference type="GO" id="GO:0000976">
    <property type="term" value="F:transcription cis-regulatory region binding"/>
    <property type="evidence" value="ECO:0007669"/>
    <property type="project" value="TreeGrafter"/>
</dbReference>
<evidence type="ECO:0000256" key="1">
    <source>
        <dbReference type="ARBA" id="ARBA00023015"/>
    </source>
</evidence>
<dbReference type="InterPro" id="IPR023772">
    <property type="entry name" value="DNA-bd_HTH_TetR-type_CS"/>
</dbReference>
<dbReference type="AlphaFoldDB" id="A0A511MSU4"/>
<dbReference type="OrthoDB" id="5242390at2"/>
<evidence type="ECO:0000313" key="7">
    <source>
        <dbReference type="Proteomes" id="UP000321424"/>
    </source>
</evidence>
<dbReference type="EMBL" id="BJXA01000107">
    <property type="protein sequence ID" value="GEM43639.1"/>
    <property type="molecule type" value="Genomic_DNA"/>
</dbReference>
<reference evidence="6 7" key="1">
    <citation type="submission" date="2019-07" db="EMBL/GenBank/DDBJ databases">
        <title>Whole genome shotgun sequence of Nocardia ninae NBRC 108245.</title>
        <authorList>
            <person name="Hosoyama A."/>
            <person name="Uohara A."/>
            <person name="Ohji S."/>
            <person name="Ichikawa N."/>
        </authorList>
    </citation>
    <scope>NUCLEOTIDE SEQUENCE [LARGE SCALE GENOMIC DNA]</scope>
    <source>
        <strain evidence="6 7">NBRC 108245</strain>
    </source>
</reference>
<comment type="caution">
    <text evidence="6">The sequence shown here is derived from an EMBL/GenBank/DDBJ whole genome shotgun (WGS) entry which is preliminary data.</text>
</comment>
<dbReference type="Pfam" id="PF00440">
    <property type="entry name" value="TetR_N"/>
    <property type="match status" value="1"/>
</dbReference>
<dbReference type="PANTHER" id="PTHR30055">
    <property type="entry name" value="HTH-TYPE TRANSCRIPTIONAL REGULATOR RUTR"/>
    <property type="match status" value="1"/>
</dbReference>
<organism evidence="6 7">
    <name type="scientific">Nocardia ninae NBRC 108245</name>
    <dbReference type="NCBI Taxonomy" id="1210091"/>
    <lineage>
        <taxon>Bacteria</taxon>
        <taxon>Bacillati</taxon>
        <taxon>Actinomycetota</taxon>
        <taxon>Actinomycetes</taxon>
        <taxon>Mycobacteriales</taxon>
        <taxon>Nocardiaceae</taxon>
        <taxon>Nocardia</taxon>
    </lineage>
</organism>
<keyword evidence="1" id="KW-0805">Transcription regulation</keyword>
<dbReference type="GO" id="GO:0003700">
    <property type="term" value="F:DNA-binding transcription factor activity"/>
    <property type="evidence" value="ECO:0007669"/>
    <property type="project" value="TreeGrafter"/>
</dbReference>
<dbReference type="InterPro" id="IPR001647">
    <property type="entry name" value="HTH_TetR"/>
</dbReference>
<feature type="domain" description="HTH tetR-type" evidence="5">
    <location>
        <begin position="11"/>
        <end position="71"/>
    </location>
</feature>
<evidence type="ECO:0000256" key="2">
    <source>
        <dbReference type="ARBA" id="ARBA00023125"/>
    </source>
</evidence>
<evidence type="ECO:0000256" key="3">
    <source>
        <dbReference type="ARBA" id="ARBA00023163"/>
    </source>
</evidence>
<keyword evidence="2 4" id="KW-0238">DNA-binding</keyword>
<dbReference type="PRINTS" id="PR00455">
    <property type="entry name" value="HTHTETR"/>
</dbReference>
<evidence type="ECO:0000313" key="6">
    <source>
        <dbReference type="EMBL" id="GEM43639.1"/>
    </source>
</evidence>
<proteinExistence type="predicted"/>
<dbReference type="SUPFAM" id="SSF48498">
    <property type="entry name" value="Tetracyclin repressor-like, C-terminal domain"/>
    <property type="match status" value="1"/>
</dbReference>
<name>A0A511MSU4_9NOCA</name>
<keyword evidence="7" id="KW-1185">Reference proteome</keyword>
<dbReference type="InterPro" id="IPR009057">
    <property type="entry name" value="Homeodomain-like_sf"/>
</dbReference>
<dbReference type="SUPFAM" id="SSF46689">
    <property type="entry name" value="Homeodomain-like"/>
    <property type="match status" value="1"/>
</dbReference>
<evidence type="ECO:0000256" key="4">
    <source>
        <dbReference type="PROSITE-ProRule" id="PRU00335"/>
    </source>
</evidence>
<dbReference type="Proteomes" id="UP000321424">
    <property type="component" value="Unassembled WGS sequence"/>
</dbReference>
<dbReference type="RefSeq" id="WP_147142630.1">
    <property type="nucleotide sequence ID" value="NZ_BJXA01000107.1"/>
</dbReference>
<accession>A0A511MSU4</accession>
<dbReference type="Gene3D" id="1.10.357.10">
    <property type="entry name" value="Tetracycline Repressor, domain 2"/>
    <property type="match status" value="1"/>
</dbReference>
<dbReference type="PROSITE" id="PS01081">
    <property type="entry name" value="HTH_TETR_1"/>
    <property type="match status" value="1"/>
</dbReference>